<keyword evidence="1" id="KW-0812">Transmembrane</keyword>
<dbReference type="Pfam" id="PF09822">
    <property type="entry name" value="ABC_transp_aux"/>
    <property type="match status" value="1"/>
</dbReference>
<dbReference type="AlphaFoldDB" id="H9UIZ8"/>
<keyword evidence="1" id="KW-1133">Transmembrane helix</keyword>
<feature type="transmembrane region" description="Helical" evidence="1">
    <location>
        <begin position="482"/>
        <end position="505"/>
    </location>
</feature>
<evidence type="ECO:0000313" key="5">
    <source>
        <dbReference type="Proteomes" id="UP000007383"/>
    </source>
</evidence>
<dbReference type="Pfam" id="PF23357">
    <property type="entry name" value="DUF7088"/>
    <property type="match status" value="1"/>
</dbReference>
<protein>
    <submittedName>
        <fullName evidence="4">ABC-type uncharacterized transport system involved in gliding motility, auxiliary component</fullName>
    </submittedName>
</protein>
<dbReference type="RefSeq" id="WP_014455475.1">
    <property type="nucleotide sequence ID" value="NC_017098.1"/>
</dbReference>
<dbReference type="HOGENOM" id="CLU_018716_1_1_12"/>
<dbReference type="Proteomes" id="UP000007383">
    <property type="component" value="Chromosome"/>
</dbReference>
<accession>H9UIZ8</accession>
<organism evidence="4 5">
    <name type="scientific">Spirochaeta africana (strain ATCC 700263 / DSM 8902 / Z-7692)</name>
    <dbReference type="NCBI Taxonomy" id="889378"/>
    <lineage>
        <taxon>Bacteria</taxon>
        <taxon>Pseudomonadati</taxon>
        <taxon>Spirochaetota</taxon>
        <taxon>Spirochaetia</taxon>
        <taxon>Spirochaetales</taxon>
        <taxon>Spirochaetaceae</taxon>
        <taxon>Spirochaeta</taxon>
    </lineage>
</organism>
<reference evidence="5" key="1">
    <citation type="journal article" date="2013" name="Stand. Genomic Sci.">
        <title>Complete genome sequence of the halophilic bacterium Spirochaeta africana type strain (Z-7692(T)) from the alkaline Lake Magadi in the East African Rift.</title>
        <authorList>
            <person name="Liolos K."/>
            <person name="Abt B."/>
            <person name="Scheuner C."/>
            <person name="Teshima H."/>
            <person name="Held B."/>
            <person name="Lapidus A."/>
            <person name="Nolan M."/>
            <person name="Lucas S."/>
            <person name="Deshpande S."/>
            <person name="Cheng J.F."/>
            <person name="Tapia R."/>
            <person name="Goodwin L.A."/>
            <person name="Pitluck S."/>
            <person name="Pagani I."/>
            <person name="Ivanova N."/>
            <person name="Mavromatis K."/>
            <person name="Mikhailova N."/>
            <person name="Huntemann M."/>
            <person name="Pati A."/>
            <person name="Chen A."/>
            <person name="Palaniappan K."/>
            <person name="Land M."/>
            <person name="Rohde M."/>
            <person name="Tindall B.J."/>
            <person name="Detter J.C."/>
            <person name="Goker M."/>
            <person name="Bristow J."/>
            <person name="Eisen J.A."/>
            <person name="Markowitz V."/>
            <person name="Hugenholtz P."/>
            <person name="Woyke T."/>
            <person name="Klenk H.P."/>
            <person name="Kyrpides N.C."/>
        </authorList>
    </citation>
    <scope>NUCLEOTIDE SEQUENCE</scope>
    <source>
        <strain evidence="5">ATCC 700263 / DSM 8902 / Z-7692</strain>
    </source>
</reference>
<dbReference type="OrthoDB" id="354042at2"/>
<dbReference type="STRING" id="889378.Spiaf_1428"/>
<proteinExistence type="predicted"/>
<gene>
    <name evidence="4" type="ordered locus">Spiaf_1428</name>
</gene>
<dbReference type="KEGG" id="sfc:Spiaf_1428"/>
<dbReference type="eggNOG" id="COG3225">
    <property type="taxonomic scope" value="Bacteria"/>
</dbReference>
<dbReference type="EMBL" id="CP003282">
    <property type="protein sequence ID" value="AFG37491.1"/>
    <property type="molecule type" value="Genomic_DNA"/>
</dbReference>
<keyword evidence="1" id="KW-0472">Membrane</keyword>
<dbReference type="PATRIC" id="fig|889378.3.peg.1420"/>
<evidence type="ECO:0000256" key="1">
    <source>
        <dbReference type="SAM" id="Phobius"/>
    </source>
</evidence>
<dbReference type="InterPro" id="IPR055396">
    <property type="entry name" value="DUF7088"/>
</dbReference>
<evidence type="ECO:0000313" key="4">
    <source>
        <dbReference type="EMBL" id="AFG37491.1"/>
    </source>
</evidence>
<name>H9UIZ8_SPIAZ</name>
<dbReference type="InterPro" id="IPR019196">
    <property type="entry name" value="ABC_transp_unknown"/>
</dbReference>
<sequence>MNAKHRELISLTLVLILLVLAAASSQRWYHRFDLTDDRRYTISTPTREAIEGVQDVVTVRYFVSSRLDQLSPIPGQIHDLLREYAAVGGGRIQVERLDPTASETAQRARQLGMLPQQIQVVEESQASVATVFSGIQLIYRDEQEIIPVIFEPEDVEYRVTTAIRRLTGGQQQTVGVLFGTDGLRLDSSHRTMQQVLSEGYRVRPLERGESIPPTVDFLFLVGGADLTDRDVLPLDRFLVEGGSMMAAIDGVEIDLDAQLDPQPLSDDHPVLSWLEHHGARIEPRLVLDSRHHSIPVQDVAGERVFHTSEPYPHWIELHHSTVNPNHPLTARFPGLDLFWASPLTLIPGLDREAIPLIHTSADSWLLSRNFATDPQNAQASRTIADERDGRYLVAGEISGVFRPYYEYPDPTEQPGRLLVIADGDFTSDLMGYTDSYYNADFLLNTADWLANEPELMAVRTRSQRDLRLDPGSDSAAIRMHAAWIQLVNIALLPIAVAAAGLLVHIRRRRRTDWRADS</sequence>
<feature type="domain" description="DUF7088" evidence="3">
    <location>
        <begin position="37"/>
        <end position="136"/>
    </location>
</feature>
<evidence type="ECO:0000259" key="2">
    <source>
        <dbReference type="Pfam" id="PF09822"/>
    </source>
</evidence>
<evidence type="ECO:0000259" key="3">
    <source>
        <dbReference type="Pfam" id="PF23357"/>
    </source>
</evidence>
<feature type="domain" description="ABC-type uncharacterised transport system" evidence="2">
    <location>
        <begin position="172"/>
        <end position="444"/>
    </location>
</feature>
<keyword evidence="5" id="KW-1185">Reference proteome</keyword>